<accession>A0A170U449</accession>
<sequence length="10" mass="1209">MLEAEDKLNF</sequence>
<reference evidence="1" key="1">
    <citation type="submission" date="2016-04" db="EMBL/GenBank/DDBJ databases">
        <authorList>
            <person name="Calderon-Fernandez G.M.Sr."/>
        </authorList>
    </citation>
    <scope>NUCLEOTIDE SEQUENCE</scope>
    <source>
        <strain evidence="1">Int1</strain>
        <tissue evidence="1">Integument</tissue>
    </source>
</reference>
<evidence type="ECO:0000313" key="1">
    <source>
        <dbReference type="EMBL" id="JAR95572.1"/>
    </source>
</evidence>
<proteinExistence type="predicted"/>
<dbReference type="EMBL" id="GEMB01007885">
    <property type="protein sequence ID" value="JAR95572.1"/>
    <property type="molecule type" value="Transcribed_RNA"/>
</dbReference>
<organism evidence="1">
    <name type="scientific">Triatoma infestans</name>
    <name type="common">Assassin bug</name>
    <dbReference type="NCBI Taxonomy" id="30076"/>
    <lineage>
        <taxon>Eukaryota</taxon>
        <taxon>Metazoa</taxon>
        <taxon>Ecdysozoa</taxon>
        <taxon>Arthropoda</taxon>
        <taxon>Hexapoda</taxon>
        <taxon>Insecta</taxon>
        <taxon>Pterygota</taxon>
        <taxon>Neoptera</taxon>
        <taxon>Paraneoptera</taxon>
        <taxon>Hemiptera</taxon>
        <taxon>Heteroptera</taxon>
        <taxon>Panheteroptera</taxon>
        <taxon>Cimicomorpha</taxon>
        <taxon>Reduviidae</taxon>
        <taxon>Triatominae</taxon>
        <taxon>Triatoma</taxon>
    </lineage>
</organism>
<name>A0A170U449_TRIIF</name>
<reference evidence="1" key="2">
    <citation type="journal article" date="2017" name="J. Med. Entomol.">
        <title>Transcriptome Analysis of the Triatoma infestans (Hemiptera: Reduviidae) Integument.</title>
        <authorList>
            <person name="Calderon-Fernandez G.M."/>
            <person name="Moriconi D.E."/>
            <person name="Dulbecco A.B."/>
            <person name="Juarez M.P."/>
        </authorList>
    </citation>
    <scope>NUCLEOTIDE SEQUENCE</scope>
    <source>
        <strain evidence="1">Int1</strain>
        <tissue evidence="1">Integument</tissue>
    </source>
</reference>
<protein>
    <submittedName>
        <fullName evidence="1">Utrophin-like protein</fullName>
    </submittedName>
</protein>